<sequence length="39" mass="4433">MRRNLLLSWVDPKAATFEILAPSHVIKSSEFRMLAAEFG</sequence>
<evidence type="ECO:0000313" key="2">
    <source>
        <dbReference type="Proteomes" id="UP000006503"/>
    </source>
</evidence>
<name>I7CCZ1_PSEPT</name>
<gene>
    <name evidence="1" type="ordered locus">T1E_3934</name>
</gene>
<dbReference type="KEGG" id="ppx:T1E_3934"/>
<evidence type="ECO:0000313" key="1">
    <source>
        <dbReference type="EMBL" id="AFO49764.1"/>
    </source>
</evidence>
<dbReference type="HOGENOM" id="CLU_3315613_0_0_6"/>
<reference evidence="2" key="1">
    <citation type="journal article" date="2013" name="Microb. Biotechnol.">
        <title>Metabolic potential of the organic-solvent tolerant Pseudomonas putida DOT-T1E deduced from its annotated genome.</title>
        <authorList>
            <person name="Udaondo Z."/>
            <person name="Molina L."/>
            <person name="Daniels C."/>
            <person name="Gomez M.J."/>
            <person name="Molina-Henares M.A."/>
            <person name="Matilla M.A."/>
            <person name="Roca A."/>
            <person name="Fernandez M."/>
            <person name="Duque E."/>
            <person name="Segura A."/>
            <person name="Ramos J.L."/>
        </authorList>
    </citation>
    <scope>NUCLEOTIDE SEQUENCE [LARGE SCALE GENOMIC DNA]</scope>
    <source>
        <strain evidence="2">DOT-T1E</strain>
    </source>
</reference>
<organism evidence="1 2">
    <name type="scientific">Pseudomonas putida (strain DOT-T1E)</name>
    <dbReference type="NCBI Taxonomy" id="1196325"/>
    <lineage>
        <taxon>Bacteria</taxon>
        <taxon>Pseudomonadati</taxon>
        <taxon>Pseudomonadota</taxon>
        <taxon>Gammaproteobacteria</taxon>
        <taxon>Pseudomonadales</taxon>
        <taxon>Pseudomonadaceae</taxon>
        <taxon>Pseudomonas</taxon>
    </lineage>
</organism>
<proteinExistence type="predicted"/>
<protein>
    <submittedName>
        <fullName evidence="1">Uncharacterized protein</fullName>
    </submittedName>
</protein>
<dbReference type="Proteomes" id="UP000006503">
    <property type="component" value="Chromosome"/>
</dbReference>
<accession>I7CCZ1</accession>
<dbReference type="AlphaFoldDB" id="I7CCZ1"/>
<dbReference type="PATRIC" id="fig|1196325.3.peg.3893"/>
<dbReference type="EMBL" id="CP003734">
    <property type="protein sequence ID" value="AFO49764.1"/>
    <property type="molecule type" value="Genomic_DNA"/>
</dbReference>